<comment type="subcellular location">
    <subcellularLocation>
        <location evidence="1">Membrane</location>
    </subcellularLocation>
</comment>
<dbReference type="AlphaFoldDB" id="A0A7N0UFT2"/>
<dbReference type="InterPro" id="IPR044839">
    <property type="entry name" value="NDR1-like"/>
</dbReference>
<evidence type="ECO:0000256" key="2">
    <source>
        <dbReference type="ARBA" id="ARBA00023136"/>
    </source>
</evidence>
<feature type="transmembrane region" description="Helical" evidence="4">
    <location>
        <begin position="40"/>
        <end position="70"/>
    </location>
</feature>
<dbReference type="PANTHER" id="PTHR31234">
    <property type="entry name" value="LATE EMBRYOGENESIS ABUNDANT (LEA) HYDROXYPROLINE-RICH GLYCOPROTEIN FAMILY"/>
    <property type="match status" value="1"/>
</dbReference>
<dbReference type="Gramene" id="Kaladp0066s0068.1.v1.1">
    <property type="protein sequence ID" value="Kaladp0066s0068.1.v1.1"/>
    <property type="gene ID" value="Kaladp0066s0068.v1.1"/>
</dbReference>
<feature type="compositionally biased region" description="Pro residues" evidence="3">
    <location>
        <begin position="1"/>
        <end position="11"/>
    </location>
</feature>
<name>A0A7N0UFT2_KALFE</name>
<dbReference type="EnsemblPlants" id="Kaladp0066s0068.1.v1.1">
    <property type="protein sequence ID" value="Kaladp0066s0068.1.v1.1"/>
    <property type="gene ID" value="Kaladp0066s0068.v1.1"/>
</dbReference>
<keyword evidence="2 4" id="KW-0472">Membrane</keyword>
<dbReference type="GO" id="GO:0005886">
    <property type="term" value="C:plasma membrane"/>
    <property type="evidence" value="ECO:0007669"/>
    <property type="project" value="TreeGrafter"/>
</dbReference>
<reference evidence="5" key="1">
    <citation type="submission" date="2021-01" db="UniProtKB">
        <authorList>
            <consortium name="EnsemblPlants"/>
        </authorList>
    </citation>
    <scope>IDENTIFICATION</scope>
</reference>
<evidence type="ECO:0000313" key="5">
    <source>
        <dbReference type="EnsemblPlants" id="Kaladp0066s0068.1.v1.1"/>
    </source>
</evidence>
<evidence type="ECO:0000256" key="1">
    <source>
        <dbReference type="ARBA" id="ARBA00004370"/>
    </source>
</evidence>
<accession>A0A7N0UFT2</accession>
<evidence type="ECO:0008006" key="7">
    <source>
        <dbReference type="Google" id="ProtNLM"/>
    </source>
</evidence>
<dbReference type="PANTHER" id="PTHR31234:SF35">
    <property type="entry name" value="LATE EMBRYOGENESIS ABUNDANT (LEA) HYDROXYPROLINE-RICH GLYCOPROTEIN FAMILY"/>
    <property type="match status" value="1"/>
</dbReference>
<dbReference type="GO" id="GO:0098542">
    <property type="term" value="P:defense response to other organism"/>
    <property type="evidence" value="ECO:0007669"/>
    <property type="project" value="InterPro"/>
</dbReference>
<sequence>MAEPPPLPLKKPPGYRDPSAPVYPPPNPPLRRQKQRRTTLCRICCCCCVVIILTLLILALTAIGIFYLWFNPKLPVFHLRSLRLDPFNISVRSNGTYLSAAATARIDARNPNQLLDIRYTDMTGNVMVGDGERMDLGLARQSGFVQGKRNTTSLKFMTNVKDLAVGDSRGATLRAKWMSRELAVSVELKSGVGYVGGGLRSRTVGVRVVCGNVTLKKLEDDGDGLPKCTINFFKWINIH</sequence>
<keyword evidence="6" id="KW-1185">Reference proteome</keyword>
<feature type="region of interest" description="Disordered" evidence="3">
    <location>
        <begin position="1"/>
        <end position="32"/>
    </location>
</feature>
<proteinExistence type="predicted"/>
<evidence type="ECO:0000256" key="3">
    <source>
        <dbReference type="SAM" id="MobiDB-lite"/>
    </source>
</evidence>
<dbReference type="Proteomes" id="UP000594263">
    <property type="component" value="Unplaced"/>
</dbReference>
<keyword evidence="4" id="KW-1133">Transmembrane helix</keyword>
<evidence type="ECO:0000313" key="6">
    <source>
        <dbReference type="Proteomes" id="UP000594263"/>
    </source>
</evidence>
<organism evidence="5 6">
    <name type="scientific">Kalanchoe fedtschenkoi</name>
    <name type="common">Lavender scallops</name>
    <name type="synonym">South American air plant</name>
    <dbReference type="NCBI Taxonomy" id="63787"/>
    <lineage>
        <taxon>Eukaryota</taxon>
        <taxon>Viridiplantae</taxon>
        <taxon>Streptophyta</taxon>
        <taxon>Embryophyta</taxon>
        <taxon>Tracheophyta</taxon>
        <taxon>Spermatophyta</taxon>
        <taxon>Magnoliopsida</taxon>
        <taxon>eudicotyledons</taxon>
        <taxon>Gunneridae</taxon>
        <taxon>Pentapetalae</taxon>
        <taxon>Saxifragales</taxon>
        <taxon>Crassulaceae</taxon>
        <taxon>Kalanchoe</taxon>
    </lineage>
</organism>
<dbReference type="OMA" id="YHELHAP"/>
<evidence type="ECO:0000256" key="4">
    <source>
        <dbReference type="SAM" id="Phobius"/>
    </source>
</evidence>
<keyword evidence="4" id="KW-0812">Transmembrane</keyword>
<protein>
    <recommendedName>
        <fullName evidence="7">Late embryogenesis abundant protein LEA-2 subgroup domain-containing protein</fullName>
    </recommendedName>
</protein>